<dbReference type="GO" id="GO:0004721">
    <property type="term" value="F:phosphoprotein phosphatase activity"/>
    <property type="evidence" value="ECO:0007669"/>
    <property type="project" value="UniProtKB-KW"/>
</dbReference>
<evidence type="ECO:0000313" key="5">
    <source>
        <dbReference type="Proteomes" id="UP000279271"/>
    </source>
</evidence>
<comment type="caution">
    <text evidence="4">The sequence shown here is derived from an EMBL/GenBank/DDBJ whole genome shotgun (WGS) entry which is preliminary data.</text>
</comment>
<feature type="domain" description="AMP-activated protein kinase glycogen-binding" evidence="3">
    <location>
        <begin position="390"/>
        <end position="459"/>
    </location>
</feature>
<dbReference type="EMBL" id="QOKY01000128">
    <property type="protein sequence ID" value="RMZ57368.1"/>
    <property type="molecule type" value="Genomic_DNA"/>
</dbReference>
<dbReference type="InterPro" id="IPR032640">
    <property type="entry name" value="AMPK1_CBM"/>
</dbReference>
<dbReference type="Gene3D" id="3.40.50.150">
    <property type="entry name" value="Vaccinia Virus protein VP39"/>
    <property type="match status" value="1"/>
</dbReference>
<dbReference type="GO" id="GO:0019203">
    <property type="term" value="F:carbohydrate phosphatase activity"/>
    <property type="evidence" value="ECO:0007669"/>
    <property type="project" value="InterPro"/>
</dbReference>
<dbReference type="InterPro" id="IPR014756">
    <property type="entry name" value="Ig_E-set"/>
</dbReference>
<dbReference type="GO" id="GO:2001070">
    <property type="term" value="F:starch binding"/>
    <property type="evidence" value="ECO:0007669"/>
    <property type="project" value="TreeGrafter"/>
</dbReference>
<dbReference type="InterPro" id="IPR013783">
    <property type="entry name" value="Ig-like_fold"/>
</dbReference>
<dbReference type="CDD" id="cd14526">
    <property type="entry name" value="DSP_laforin-like"/>
    <property type="match status" value="1"/>
</dbReference>
<dbReference type="InterPro" id="IPR052832">
    <property type="entry name" value="Starch-Glucan_Phosphatase"/>
</dbReference>
<protein>
    <recommendedName>
        <fullName evidence="3">AMP-activated protein kinase glycogen-binding domain-containing protein</fullName>
    </recommendedName>
</protein>
<sequence>MAVRTQASHAARWLENARLTDVLGMLGPSILQPGDTAIDATCGNGHDTLTLSRCVGGGGRVVGFDISAAALQATRRRLEEELAPEAMPELKLVHAGHETMPEHLGHDSAKLICFNLGYLPGSDKTEATRAGSSLAALSHAFDILQPGGLLAVMCYTGHPGGVEETDAIISCLSELEPASWVASTAASASGALSEEYTETMQARMGSASLVYCHEDGMNYTRILDNLIVGSCPQTAEDIERLVSQEEVGTILSLQEDSDMAYFGLDLAPILAACSGRIDHVRRPLRDFDAHSLRMGLPAAVAALQGSMQRQGGTAYIHCTAGAMMCLGRAPAVALAYMWWVCGVTLPHAHAHLTALRPCSPKLGAVRAAALDVLQGRKARRTVLCLAAPATCRRVQAAGLDVGWGNRVGLTRRGRGWELRRELPPGAYPYKFVVEGRWTLSPAHPTMLDGASTNNVLHIEGWEATPEEEAASARILDAQGDLTAEEAERIRAALRAEEAAR</sequence>
<gene>
    <name evidence="4" type="ORF">APUTEX25_004202</name>
</gene>
<evidence type="ECO:0000259" key="3">
    <source>
        <dbReference type="Pfam" id="PF16561"/>
    </source>
</evidence>
<dbReference type="InterPro" id="IPR029021">
    <property type="entry name" value="Prot-tyrosine_phosphatase-like"/>
</dbReference>
<evidence type="ECO:0000256" key="1">
    <source>
        <dbReference type="ARBA" id="ARBA00022801"/>
    </source>
</evidence>
<dbReference type="GO" id="GO:0009507">
    <property type="term" value="C:chloroplast"/>
    <property type="evidence" value="ECO:0007669"/>
    <property type="project" value="TreeGrafter"/>
</dbReference>
<keyword evidence="2" id="KW-0904">Protein phosphatase</keyword>
<dbReference type="GO" id="GO:0005983">
    <property type="term" value="P:starch catabolic process"/>
    <property type="evidence" value="ECO:0007669"/>
    <property type="project" value="TreeGrafter"/>
</dbReference>
<dbReference type="CDD" id="cd02859">
    <property type="entry name" value="E_set_AMPKbeta_like_N"/>
    <property type="match status" value="1"/>
</dbReference>
<dbReference type="InterPro" id="IPR029063">
    <property type="entry name" value="SAM-dependent_MTases_sf"/>
</dbReference>
<accession>A0A3M7L3R5</accession>
<reference evidence="5" key="1">
    <citation type="journal article" date="2018" name="Algal Res.">
        <title>Characterization of plant carbon substrate utilization by Auxenochlorella protothecoides.</title>
        <authorList>
            <person name="Vogler B.W."/>
            <person name="Starkenburg S.R."/>
            <person name="Sudasinghe N."/>
            <person name="Schambach J.Y."/>
            <person name="Rollin J.A."/>
            <person name="Pattathil S."/>
            <person name="Barry A.N."/>
        </authorList>
    </citation>
    <scope>NUCLEOTIDE SEQUENCE [LARGE SCALE GENOMIC DNA]</scope>
    <source>
        <strain evidence="5">UTEX 25</strain>
    </source>
</reference>
<dbReference type="InterPro" id="IPR045204">
    <property type="entry name" value="DSP_laforin-like"/>
</dbReference>
<dbReference type="SUPFAM" id="SSF52799">
    <property type="entry name" value="(Phosphotyrosine protein) phosphatases II"/>
    <property type="match status" value="1"/>
</dbReference>
<dbReference type="PANTHER" id="PTHR46642">
    <property type="entry name" value="DUAL SPECIFICITY PHOSPHATASE, SUBGROUP, CATALYTIC DOMAIN"/>
    <property type="match status" value="1"/>
</dbReference>
<evidence type="ECO:0000313" key="4">
    <source>
        <dbReference type="EMBL" id="RMZ57368.1"/>
    </source>
</evidence>
<dbReference type="Pfam" id="PF16561">
    <property type="entry name" value="AMPK1_CBM"/>
    <property type="match status" value="1"/>
</dbReference>
<dbReference type="SUPFAM" id="SSF81296">
    <property type="entry name" value="E set domains"/>
    <property type="match status" value="1"/>
</dbReference>
<keyword evidence="1" id="KW-0378">Hydrolase</keyword>
<dbReference type="Pfam" id="PF06962">
    <property type="entry name" value="rRNA_methylase"/>
    <property type="match status" value="1"/>
</dbReference>
<dbReference type="AlphaFoldDB" id="A0A3M7L3R5"/>
<dbReference type="Gene3D" id="2.60.40.10">
    <property type="entry name" value="Immunoglobulins"/>
    <property type="match status" value="1"/>
</dbReference>
<name>A0A3M7L3R5_AUXPR</name>
<dbReference type="Gene3D" id="3.90.190.10">
    <property type="entry name" value="Protein tyrosine phosphatase superfamily"/>
    <property type="match status" value="1"/>
</dbReference>
<dbReference type="SUPFAM" id="SSF53335">
    <property type="entry name" value="S-adenosyl-L-methionine-dependent methyltransferases"/>
    <property type="match status" value="1"/>
</dbReference>
<dbReference type="Proteomes" id="UP000279271">
    <property type="component" value="Unassembled WGS sequence"/>
</dbReference>
<dbReference type="InterPro" id="IPR010719">
    <property type="entry name" value="MnmM_MeTrfase"/>
</dbReference>
<evidence type="ECO:0000256" key="2">
    <source>
        <dbReference type="ARBA" id="ARBA00022912"/>
    </source>
</evidence>
<proteinExistence type="predicted"/>
<dbReference type="PANTHER" id="PTHR46642:SF3">
    <property type="entry name" value="PHOSPHOGLUCAN PHOSPHATASE DSP4, CHLOROPLASTIC"/>
    <property type="match status" value="1"/>
</dbReference>
<organism evidence="4 5">
    <name type="scientific">Auxenochlorella protothecoides</name>
    <name type="common">Green microalga</name>
    <name type="synonym">Chlorella protothecoides</name>
    <dbReference type="NCBI Taxonomy" id="3075"/>
    <lineage>
        <taxon>Eukaryota</taxon>
        <taxon>Viridiplantae</taxon>
        <taxon>Chlorophyta</taxon>
        <taxon>core chlorophytes</taxon>
        <taxon>Trebouxiophyceae</taxon>
        <taxon>Chlorellales</taxon>
        <taxon>Chlorellaceae</taxon>
        <taxon>Auxenochlorella</taxon>
    </lineage>
</organism>